<feature type="compositionally biased region" description="Basic and acidic residues" evidence="1">
    <location>
        <begin position="26"/>
        <end position="37"/>
    </location>
</feature>
<protein>
    <submittedName>
        <fullName evidence="2">Uncharacterized protein</fullName>
    </submittedName>
</protein>
<accession>A0A1J5QLJ3</accession>
<feature type="compositionally biased region" description="Basic and acidic residues" evidence="1">
    <location>
        <begin position="74"/>
        <end position="85"/>
    </location>
</feature>
<reference evidence="2" key="1">
    <citation type="submission" date="2016-10" db="EMBL/GenBank/DDBJ databases">
        <title>Sequence of Gallionella enrichment culture.</title>
        <authorList>
            <person name="Poehlein A."/>
            <person name="Muehling M."/>
            <person name="Daniel R."/>
        </authorList>
    </citation>
    <scope>NUCLEOTIDE SEQUENCE</scope>
</reference>
<feature type="compositionally biased region" description="Basic and acidic residues" evidence="1">
    <location>
        <begin position="46"/>
        <end position="62"/>
    </location>
</feature>
<name>A0A1J5QLJ3_9ZZZZ</name>
<evidence type="ECO:0000256" key="1">
    <source>
        <dbReference type="SAM" id="MobiDB-lite"/>
    </source>
</evidence>
<proteinExistence type="predicted"/>
<dbReference type="EMBL" id="MLJW01001010">
    <property type="protein sequence ID" value="OIQ80799.1"/>
    <property type="molecule type" value="Genomic_DNA"/>
</dbReference>
<feature type="region of interest" description="Disordered" evidence="1">
    <location>
        <begin position="26"/>
        <end position="130"/>
    </location>
</feature>
<evidence type="ECO:0000313" key="2">
    <source>
        <dbReference type="EMBL" id="OIQ80799.1"/>
    </source>
</evidence>
<feature type="compositionally biased region" description="Basic and acidic residues" evidence="1">
    <location>
        <begin position="93"/>
        <end position="116"/>
    </location>
</feature>
<comment type="caution">
    <text evidence="2">The sequence shown here is derived from an EMBL/GenBank/DDBJ whole genome shotgun (WGS) entry which is preliminary data.</text>
</comment>
<gene>
    <name evidence="2" type="ORF">GALL_374350</name>
</gene>
<dbReference type="AlphaFoldDB" id="A0A1J5QLJ3"/>
<sequence length="333" mass="35366">MGRGDVRREADQAVLHEGMRVLGECAHGRGDLGRGGDHVVGGPRGDPPDGHDDGVQRVELPGDRGLQGDDDLGGDGHRVGGEVRHRPVPAATAHRDGQGVGRSENRARPGRHEPRREHGRHHVQPVGGGDALAGCVEHPLVDHHARTVVALLAGLEHEHHGAGDLRAVRDEQAGRADEACGVQVVPAGVHRAGVLARELLAGVLGDRKRVHVRAQQDGGPGPSAANHGDDGAEGRARRDLEVDGVVLLDLVKRREHRGLGERQVQPDLRDAVQPAPEVDQDRCESGGLGEQARGGLGHVEVLRVLDVLAACSLRACGMLRRSVPRRYSRGLYG</sequence>
<feature type="region of interest" description="Disordered" evidence="1">
    <location>
        <begin position="213"/>
        <end position="236"/>
    </location>
</feature>
<feature type="compositionally biased region" description="Basic and acidic residues" evidence="1">
    <location>
        <begin position="227"/>
        <end position="236"/>
    </location>
</feature>
<organism evidence="2">
    <name type="scientific">mine drainage metagenome</name>
    <dbReference type="NCBI Taxonomy" id="410659"/>
    <lineage>
        <taxon>unclassified sequences</taxon>
        <taxon>metagenomes</taxon>
        <taxon>ecological metagenomes</taxon>
    </lineage>
</organism>